<accession>A0ABV7F0B4</accession>
<keyword evidence="1" id="KW-1133">Transmembrane helix</keyword>
<protein>
    <submittedName>
        <fullName evidence="2">Uncharacterized protein</fullName>
    </submittedName>
</protein>
<gene>
    <name evidence="2" type="ORF">ACFOFO_10915</name>
</gene>
<organism evidence="2 3">
    <name type="scientific">Undibacterium arcticum</name>
    <dbReference type="NCBI Taxonomy" id="1762892"/>
    <lineage>
        <taxon>Bacteria</taxon>
        <taxon>Pseudomonadati</taxon>
        <taxon>Pseudomonadota</taxon>
        <taxon>Betaproteobacteria</taxon>
        <taxon>Burkholderiales</taxon>
        <taxon>Oxalobacteraceae</taxon>
        <taxon>Undibacterium</taxon>
    </lineage>
</organism>
<keyword evidence="3" id="KW-1185">Reference proteome</keyword>
<evidence type="ECO:0000313" key="2">
    <source>
        <dbReference type="EMBL" id="MFC3108468.1"/>
    </source>
</evidence>
<evidence type="ECO:0000256" key="1">
    <source>
        <dbReference type="SAM" id="Phobius"/>
    </source>
</evidence>
<dbReference type="RefSeq" id="WP_390322124.1">
    <property type="nucleotide sequence ID" value="NZ_JBHRTP010000032.1"/>
</dbReference>
<keyword evidence="1" id="KW-0472">Membrane</keyword>
<evidence type="ECO:0000313" key="3">
    <source>
        <dbReference type="Proteomes" id="UP001595530"/>
    </source>
</evidence>
<name>A0ABV7F0B4_9BURK</name>
<keyword evidence="1" id="KW-0812">Transmembrane</keyword>
<feature type="transmembrane region" description="Helical" evidence="1">
    <location>
        <begin position="151"/>
        <end position="173"/>
    </location>
</feature>
<proteinExistence type="predicted"/>
<dbReference type="EMBL" id="JBHRTP010000032">
    <property type="protein sequence ID" value="MFC3108468.1"/>
    <property type="molecule type" value="Genomic_DNA"/>
</dbReference>
<dbReference type="Proteomes" id="UP001595530">
    <property type="component" value="Unassembled WGS sequence"/>
</dbReference>
<comment type="caution">
    <text evidence="2">The sequence shown here is derived from an EMBL/GenBank/DDBJ whole genome shotgun (WGS) entry which is preliminary data.</text>
</comment>
<sequence length="174" mass="19311">MKSWLDLEMRFRSLAPNLRHCRLDVQWGAAGEYWRIAGTGSTPTTQEYELLSVVAGKFLGQVLNASDEADKVLLQITDPKIRWYEALKLMSPSFGDRSYGHQVNEDGSSAGHIYTGSISNIAESAANLCLSFQTSHPTVERKSKLQWLHENYFKGLVIGIIIAIVGAVAKHFIG</sequence>
<reference evidence="3" key="1">
    <citation type="journal article" date="2019" name="Int. J. Syst. Evol. Microbiol.">
        <title>The Global Catalogue of Microorganisms (GCM) 10K type strain sequencing project: providing services to taxonomists for standard genome sequencing and annotation.</title>
        <authorList>
            <consortium name="The Broad Institute Genomics Platform"/>
            <consortium name="The Broad Institute Genome Sequencing Center for Infectious Disease"/>
            <person name="Wu L."/>
            <person name="Ma J."/>
        </authorList>
    </citation>
    <scope>NUCLEOTIDE SEQUENCE [LARGE SCALE GENOMIC DNA]</scope>
    <source>
        <strain evidence="3">KCTC 42986</strain>
    </source>
</reference>